<dbReference type="InterPro" id="IPR036249">
    <property type="entry name" value="Thioredoxin-like_sf"/>
</dbReference>
<dbReference type="GO" id="GO:0016853">
    <property type="term" value="F:isomerase activity"/>
    <property type="evidence" value="ECO:0007669"/>
    <property type="project" value="UniProtKB-KW"/>
</dbReference>
<protein>
    <submittedName>
        <fullName evidence="2">Dithiol-disulfide isomerase involved in polyketide biosynthesis FrnE family</fullName>
    </submittedName>
</protein>
<organism evidence="2 3">
    <name type="scientific">Vibrio nigripulchritudo SOn1</name>
    <dbReference type="NCBI Taxonomy" id="1238450"/>
    <lineage>
        <taxon>Bacteria</taxon>
        <taxon>Pseudomonadati</taxon>
        <taxon>Pseudomonadota</taxon>
        <taxon>Gammaproteobacteria</taxon>
        <taxon>Vibrionales</taxon>
        <taxon>Vibrionaceae</taxon>
        <taxon>Vibrio</taxon>
    </lineage>
</organism>
<evidence type="ECO:0000259" key="1">
    <source>
        <dbReference type="Pfam" id="PF01323"/>
    </source>
</evidence>
<gene>
    <name evidence="2" type="ORF">VIBNISOn1_490001</name>
</gene>
<evidence type="ECO:0000313" key="3">
    <source>
        <dbReference type="Proteomes" id="UP000018211"/>
    </source>
</evidence>
<dbReference type="InterPro" id="IPR001853">
    <property type="entry name" value="DSBA-like_thioredoxin_dom"/>
</dbReference>
<dbReference type="PANTHER" id="PTHR13887:SF41">
    <property type="entry name" value="THIOREDOXIN SUPERFAMILY PROTEIN"/>
    <property type="match status" value="1"/>
</dbReference>
<sequence length="226" mass="25327">MSEMGKTEMSKQQLRIDLVSDVSCPWCIVGYKRLELAMAQVADTIDVDVHWHPFELNLDLHQGGVNLRDYLMKRYGTTAEQSVQVRDNLTKLGKKVGFDFHFSDDMNVYNTRDAHKLVAWAAESGKQTEMKLALFQAYFSENKAIEDHDVLAEAAKNAGLDPVEAKQVAASEHWNKVVEDEEVHWLSLGVHAVPALVVNQQHLISGAQPVDVLVEAMKDIASEVQV</sequence>
<dbReference type="CDD" id="cd03024">
    <property type="entry name" value="DsbA_FrnE"/>
    <property type="match status" value="1"/>
</dbReference>
<dbReference type="PANTHER" id="PTHR13887">
    <property type="entry name" value="GLUTATHIONE S-TRANSFERASE KAPPA"/>
    <property type="match status" value="1"/>
</dbReference>
<dbReference type="RefSeq" id="WP_022612826.1">
    <property type="nucleotide sequence ID" value="NZ_LK391965.1"/>
</dbReference>
<comment type="caution">
    <text evidence="2">The sequence shown here is derived from an EMBL/GenBank/DDBJ whole genome shotgun (WGS) entry which is preliminary data.</text>
</comment>
<name>A0AAV2VUF1_9VIBR</name>
<dbReference type="GO" id="GO:0016491">
    <property type="term" value="F:oxidoreductase activity"/>
    <property type="evidence" value="ECO:0007669"/>
    <property type="project" value="InterPro"/>
</dbReference>
<accession>A0AAV2VUF1</accession>
<dbReference type="Proteomes" id="UP000018211">
    <property type="component" value="Unassembled WGS sequence"/>
</dbReference>
<dbReference type="SUPFAM" id="SSF52833">
    <property type="entry name" value="Thioredoxin-like"/>
    <property type="match status" value="1"/>
</dbReference>
<keyword evidence="2" id="KW-0413">Isomerase</keyword>
<dbReference type="Gene3D" id="3.40.30.10">
    <property type="entry name" value="Glutaredoxin"/>
    <property type="match status" value="1"/>
</dbReference>
<feature type="domain" description="DSBA-like thioredoxin" evidence="1">
    <location>
        <begin position="16"/>
        <end position="217"/>
    </location>
</feature>
<evidence type="ECO:0000313" key="2">
    <source>
        <dbReference type="EMBL" id="CCO48302.1"/>
    </source>
</evidence>
<proteinExistence type="predicted"/>
<reference evidence="2 3" key="1">
    <citation type="journal article" date="2013" name="ISME J.">
        <title>Comparative genomics of pathogenic lineages of Vibrio nigripulchritudo identifies virulence-associated traits.</title>
        <authorList>
            <person name="Goudenege D."/>
            <person name="Labreuche Y."/>
            <person name="Krin E."/>
            <person name="Ansquer D."/>
            <person name="Mangenot S."/>
            <person name="Calteau A."/>
            <person name="Medigue C."/>
            <person name="Mazel D."/>
            <person name="Polz M.F."/>
            <person name="Le Roux F."/>
        </authorList>
    </citation>
    <scope>NUCLEOTIDE SEQUENCE [LARGE SCALE GENOMIC DNA]</scope>
    <source>
        <strain evidence="2 3">SOn1</strain>
    </source>
</reference>
<dbReference type="Pfam" id="PF01323">
    <property type="entry name" value="DSBA"/>
    <property type="match status" value="1"/>
</dbReference>
<dbReference type="AlphaFoldDB" id="A0AAV2VUF1"/>
<dbReference type="EMBL" id="CAOF01000141">
    <property type="protein sequence ID" value="CCO48302.1"/>
    <property type="molecule type" value="Genomic_DNA"/>
</dbReference>